<dbReference type="OMA" id="ACEANNS"/>
<proteinExistence type="predicted"/>
<dbReference type="SUPFAM" id="SSF46785">
    <property type="entry name" value="Winged helix' DNA-binding domain"/>
    <property type="match status" value="1"/>
</dbReference>
<dbReference type="InterPro" id="IPR005818">
    <property type="entry name" value="Histone_H1/H5_H15"/>
</dbReference>
<evidence type="ECO:0000313" key="6">
    <source>
        <dbReference type="RefSeq" id="XP_026296943.1"/>
    </source>
</evidence>
<feature type="domain" description="H15" evidence="2">
    <location>
        <begin position="5"/>
        <end position="74"/>
    </location>
</feature>
<dbReference type="GeneID" id="100577039"/>
<feature type="compositionally biased region" description="Basic and acidic residues" evidence="1">
    <location>
        <begin position="143"/>
        <end position="165"/>
    </location>
</feature>
<dbReference type="InterPro" id="IPR036390">
    <property type="entry name" value="WH_DNA-bd_sf"/>
</dbReference>
<reference evidence="5 6" key="2">
    <citation type="submission" date="2025-04" db="UniProtKB">
        <authorList>
            <consortium name="RefSeq"/>
        </authorList>
    </citation>
    <scope>IDENTIFICATION</scope>
    <source>
        <strain evidence="4 5">DH4</strain>
        <tissue evidence="5 6">Whole body</tissue>
    </source>
</reference>
<organism evidence="3">
    <name type="scientific">Apis mellifera</name>
    <name type="common">Honeybee</name>
    <dbReference type="NCBI Taxonomy" id="7460"/>
    <lineage>
        <taxon>Eukaryota</taxon>
        <taxon>Metazoa</taxon>
        <taxon>Ecdysozoa</taxon>
        <taxon>Arthropoda</taxon>
        <taxon>Hexapoda</taxon>
        <taxon>Insecta</taxon>
        <taxon>Pterygota</taxon>
        <taxon>Neoptera</taxon>
        <taxon>Endopterygota</taxon>
        <taxon>Hymenoptera</taxon>
        <taxon>Apocrita</taxon>
        <taxon>Aculeata</taxon>
        <taxon>Apoidea</taxon>
        <taxon>Anthophila</taxon>
        <taxon>Apidae</taxon>
        <taxon>Apis</taxon>
    </lineage>
</organism>
<sequence>MVYPSNPRLMNRVLDAVVHLCDGKGSTARDVLDYLRQTSKSTPRNLTMQVHRALKHAVNAGLLRHRSGRYKAVFTLNPAPIKQSVNENNEQKSIIEMNMQQRPSSVKMIKEDNNNRRKRRKSRQERKRKNNNQRRRKHHSRSKKIDELKKNMSEIRKLKYKENGESGRSPRNKISTSKMRENIGNPSSSSARKKSELRSRDSNNYSDLSDSSDYEDRKVKVPRKNVPAMCDEYKYEGNVKQNRRSVSRNRSPQRQKSQQLHKYFNDINKTNKPNTTDTEKNEEAQEEEKNEPNNSGSGSTL</sequence>
<accession>A0A7M7L5E9</accession>
<evidence type="ECO:0000313" key="4">
    <source>
        <dbReference type="Proteomes" id="UP000005203"/>
    </source>
</evidence>
<dbReference type="OrthoDB" id="6754815at2759"/>
<gene>
    <name evidence="5 6" type="primary">LOC100577039</name>
</gene>
<feature type="compositionally biased region" description="Basic residues" evidence="1">
    <location>
        <begin position="116"/>
        <end position="142"/>
    </location>
</feature>
<accession>A0A8B8H062</accession>
<feature type="compositionally biased region" description="Low complexity" evidence="1">
    <location>
        <begin position="202"/>
        <end position="211"/>
    </location>
</feature>
<reference evidence="3" key="1">
    <citation type="submission" date="2021-01" db="UniProtKB">
        <authorList>
            <consortium name="EnsemblMetazoa"/>
        </authorList>
    </citation>
    <scope>IDENTIFICATION</scope>
    <source>
        <strain evidence="3">DH4</strain>
    </source>
</reference>
<keyword evidence="4" id="KW-1185">Reference proteome</keyword>
<accession>A0A8B8GYV9</accession>
<dbReference type="Gene3D" id="1.10.10.10">
    <property type="entry name" value="Winged helix-like DNA-binding domain superfamily/Winged helix DNA-binding domain"/>
    <property type="match status" value="1"/>
</dbReference>
<feature type="compositionally biased region" description="Polar residues" evidence="1">
    <location>
        <begin position="267"/>
        <end position="276"/>
    </location>
</feature>
<evidence type="ECO:0000259" key="2">
    <source>
        <dbReference type="PROSITE" id="PS51504"/>
    </source>
</evidence>
<dbReference type="EnsemblMetazoa" id="XM_026441158">
    <property type="protein sequence ID" value="XP_026296943"/>
    <property type="gene ID" value="LOC100577039"/>
</dbReference>
<evidence type="ECO:0000256" key="1">
    <source>
        <dbReference type="SAM" id="MobiDB-lite"/>
    </source>
</evidence>
<dbReference type="AlphaFoldDB" id="A0A7M7L5E9"/>
<evidence type="ECO:0000313" key="5">
    <source>
        <dbReference type="RefSeq" id="XP_026296941.1"/>
    </source>
</evidence>
<dbReference type="PROSITE" id="PS51504">
    <property type="entry name" value="H15"/>
    <property type="match status" value="1"/>
</dbReference>
<accession>A0A7M7L3B9</accession>
<dbReference type="KEGG" id="ame:100577039"/>
<dbReference type="GO" id="GO:0000786">
    <property type="term" value="C:nucleosome"/>
    <property type="evidence" value="ECO:0007669"/>
    <property type="project" value="InterPro"/>
</dbReference>
<feature type="region of interest" description="Disordered" evidence="1">
    <location>
        <begin position="96"/>
        <end position="301"/>
    </location>
</feature>
<protein>
    <submittedName>
        <fullName evidence="5 6">Arginine/serine-rich coiled-coil protein 2</fullName>
    </submittedName>
</protein>
<dbReference type="RefSeq" id="XP_026296943.1">
    <property type="nucleotide sequence ID" value="XM_026441158.1"/>
</dbReference>
<feature type="compositionally biased region" description="Basic residues" evidence="1">
    <location>
        <begin position="241"/>
        <end position="253"/>
    </location>
</feature>
<dbReference type="GO" id="GO:0006334">
    <property type="term" value="P:nucleosome assembly"/>
    <property type="evidence" value="ECO:0007669"/>
    <property type="project" value="InterPro"/>
</dbReference>
<dbReference type="InterPro" id="IPR036388">
    <property type="entry name" value="WH-like_DNA-bd_sf"/>
</dbReference>
<dbReference type="EnsemblMetazoa" id="XM_026441156">
    <property type="protein sequence ID" value="XP_026296941"/>
    <property type="gene ID" value="LOC100577039"/>
</dbReference>
<dbReference type="Pfam" id="PF00538">
    <property type="entry name" value="Linker_histone"/>
    <property type="match status" value="1"/>
</dbReference>
<dbReference type="GO" id="GO:0003677">
    <property type="term" value="F:DNA binding"/>
    <property type="evidence" value="ECO:0007669"/>
    <property type="project" value="InterPro"/>
</dbReference>
<dbReference type="Proteomes" id="UP000005203">
    <property type="component" value="Linkage group LG1"/>
</dbReference>
<evidence type="ECO:0000313" key="3">
    <source>
        <dbReference type="EnsemblMetazoa" id="XP_026296941"/>
    </source>
</evidence>
<dbReference type="RefSeq" id="XP_026296941.1">
    <property type="nucleotide sequence ID" value="XM_026441156.1"/>
</dbReference>
<reference evidence="4" key="3">
    <citation type="submission" date="2025-05" db="UniProtKB">
        <authorList>
            <consortium name="RefSeq"/>
        </authorList>
    </citation>
    <scope>NUCLEOTIDE SEQUENCE [LARGE SCALE GENOMIC DNA]</scope>
    <source>
        <strain evidence="4">DH4</strain>
    </source>
</reference>
<name>A0A7M7L5E9_APIME</name>